<feature type="compositionally biased region" description="Polar residues" evidence="8">
    <location>
        <begin position="665"/>
        <end position="674"/>
    </location>
</feature>
<dbReference type="InterPro" id="IPR044746">
    <property type="entry name" value="ABCC_6TM_D1"/>
</dbReference>
<evidence type="ECO:0000256" key="2">
    <source>
        <dbReference type="ARBA" id="ARBA00022448"/>
    </source>
</evidence>
<feature type="transmembrane region" description="Helical" evidence="9">
    <location>
        <begin position="319"/>
        <end position="340"/>
    </location>
</feature>
<evidence type="ECO:0000313" key="12">
    <source>
        <dbReference type="EMBL" id="KXN65827.1"/>
    </source>
</evidence>
<evidence type="ECO:0000256" key="4">
    <source>
        <dbReference type="ARBA" id="ARBA00022741"/>
    </source>
</evidence>
<dbReference type="Proteomes" id="UP000070444">
    <property type="component" value="Unassembled WGS sequence"/>
</dbReference>
<dbReference type="GO" id="GO:0016020">
    <property type="term" value="C:membrane"/>
    <property type="evidence" value="ECO:0007669"/>
    <property type="project" value="UniProtKB-SubCell"/>
</dbReference>
<feature type="domain" description="ABC transporter" evidence="10">
    <location>
        <begin position="420"/>
        <end position="640"/>
    </location>
</feature>
<feature type="transmembrane region" description="Helical" evidence="9">
    <location>
        <begin position="791"/>
        <end position="811"/>
    </location>
</feature>
<dbReference type="PROSITE" id="PS50929">
    <property type="entry name" value="ABC_TM1F"/>
    <property type="match status" value="2"/>
</dbReference>
<dbReference type="InterPro" id="IPR044726">
    <property type="entry name" value="ABCC_6TM_D2"/>
</dbReference>
<dbReference type="CDD" id="cd18580">
    <property type="entry name" value="ABC_6TM_ABCC_D2"/>
    <property type="match status" value="1"/>
</dbReference>
<dbReference type="InterPro" id="IPR003439">
    <property type="entry name" value="ABC_transporter-like_ATP-bd"/>
</dbReference>
<keyword evidence="3 9" id="KW-0812">Transmembrane</keyword>
<keyword evidence="5" id="KW-0067">ATP-binding</keyword>
<reference evidence="12 13" key="1">
    <citation type="journal article" date="2015" name="Genome Biol. Evol.">
        <title>Phylogenomic analyses indicate that early fungi evolved digesting cell walls of algal ancestors of land plants.</title>
        <authorList>
            <person name="Chang Y."/>
            <person name="Wang S."/>
            <person name="Sekimoto S."/>
            <person name="Aerts A.L."/>
            <person name="Choi C."/>
            <person name="Clum A."/>
            <person name="LaButti K.M."/>
            <person name="Lindquist E.A."/>
            <person name="Yee Ngan C."/>
            <person name="Ohm R.A."/>
            <person name="Salamov A.A."/>
            <person name="Grigoriev I.V."/>
            <person name="Spatafora J.W."/>
            <person name="Berbee M.L."/>
        </authorList>
    </citation>
    <scope>NUCLEOTIDE SEQUENCE [LARGE SCALE GENOMIC DNA]</scope>
    <source>
        <strain evidence="12 13">NRRL 28638</strain>
    </source>
</reference>
<dbReference type="CDD" id="cd18579">
    <property type="entry name" value="ABC_6TM_ABCC_D1"/>
    <property type="match status" value="1"/>
</dbReference>
<feature type="transmembrane region" description="Helical" evidence="9">
    <location>
        <begin position="242"/>
        <end position="260"/>
    </location>
</feature>
<dbReference type="InterPro" id="IPR027417">
    <property type="entry name" value="P-loop_NTPase"/>
</dbReference>
<feature type="transmembrane region" description="Helical" evidence="9">
    <location>
        <begin position="917"/>
        <end position="950"/>
    </location>
</feature>
<dbReference type="SUPFAM" id="SSF52540">
    <property type="entry name" value="P-loop containing nucleoside triphosphate hydrolases"/>
    <property type="match status" value="2"/>
</dbReference>
<feature type="region of interest" description="Disordered" evidence="8">
    <location>
        <begin position="1424"/>
        <end position="1456"/>
    </location>
</feature>
<feature type="domain" description="ABC transmembrane type-1" evidence="11">
    <location>
        <begin position="797"/>
        <end position="1061"/>
    </location>
</feature>
<feature type="transmembrane region" description="Helical" evidence="9">
    <location>
        <begin position="99"/>
        <end position="120"/>
    </location>
</feature>
<dbReference type="SMART" id="SM00382">
    <property type="entry name" value="AAA"/>
    <property type="match status" value="2"/>
</dbReference>
<organism evidence="12 13">
    <name type="scientific">Conidiobolus coronatus (strain ATCC 28846 / CBS 209.66 / NRRL 28638)</name>
    <name type="common">Delacroixia coronata</name>
    <dbReference type="NCBI Taxonomy" id="796925"/>
    <lineage>
        <taxon>Eukaryota</taxon>
        <taxon>Fungi</taxon>
        <taxon>Fungi incertae sedis</taxon>
        <taxon>Zoopagomycota</taxon>
        <taxon>Entomophthoromycotina</taxon>
        <taxon>Entomophthoromycetes</taxon>
        <taxon>Entomophthorales</taxon>
        <taxon>Ancylistaceae</taxon>
        <taxon>Conidiobolus</taxon>
    </lineage>
</organism>
<dbReference type="FunFam" id="3.40.50.300:FF:000997">
    <property type="entry name" value="Multidrug resistance-associated protein 1"/>
    <property type="match status" value="1"/>
</dbReference>
<dbReference type="EMBL" id="KQ964810">
    <property type="protein sequence ID" value="KXN65827.1"/>
    <property type="molecule type" value="Genomic_DNA"/>
</dbReference>
<evidence type="ECO:0000256" key="3">
    <source>
        <dbReference type="ARBA" id="ARBA00022692"/>
    </source>
</evidence>
<feature type="domain" description="ABC transporter" evidence="10">
    <location>
        <begin position="1106"/>
        <end position="1338"/>
    </location>
</feature>
<evidence type="ECO:0000256" key="1">
    <source>
        <dbReference type="ARBA" id="ARBA00004141"/>
    </source>
</evidence>
<feature type="region of interest" description="Disordered" evidence="8">
    <location>
        <begin position="665"/>
        <end position="690"/>
    </location>
</feature>
<keyword evidence="6 9" id="KW-1133">Transmembrane helix</keyword>
<dbReference type="Pfam" id="PF00005">
    <property type="entry name" value="ABC_tran"/>
    <property type="match status" value="2"/>
</dbReference>
<evidence type="ECO:0000313" key="13">
    <source>
        <dbReference type="Proteomes" id="UP000070444"/>
    </source>
</evidence>
<dbReference type="InterPro" id="IPR011527">
    <property type="entry name" value="ABC1_TM_dom"/>
</dbReference>
<dbReference type="FunFam" id="3.40.50.300:FF:000163">
    <property type="entry name" value="Multidrug resistance-associated protein member 4"/>
    <property type="match status" value="1"/>
</dbReference>
<dbReference type="STRING" id="796925.A0A137NSS4"/>
<dbReference type="GO" id="GO:0016887">
    <property type="term" value="F:ATP hydrolysis activity"/>
    <property type="evidence" value="ECO:0007669"/>
    <property type="project" value="InterPro"/>
</dbReference>
<dbReference type="CDD" id="cd03250">
    <property type="entry name" value="ABCC_MRP_domain1"/>
    <property type="match status" value="1"/>
</dbReference>
<accession>A0A137NSS4</accession>
<evidence type="ECO:0000256" key="8">
    <source>
        <dbReference type="SAM" id="MobiDB-lite"/>
    </source>
</evidence>
<keyword evidence="7 9" id="KW-0472">Membrane</keyword>
<dbReference type="PANTHER" id="PTHR24223">
    <property type="entry name" value="ATP-BINDING CASSETTE SUB-FAMILY C"/>
    <property type="match status" value="1"/>
</dbReference>
<dbReference type="GO" id="GO:0140359">
    <property type="term" value="F:ABC-type transporter activity"/>
    <property type="evidence" value="ECO:0007669"/>
    <property type="project" value="InterPro"/>
</dbReference>
<dbReference type="CDD" id="cd03244">
    <property type="entry name" value="ABCC_MRP_domain2"/>
    <property type="match status" value="1"/>
</dbReference>
<feature type="transmembrane region" description="Helical" evidence="9">
    <location>
        <begin position="140"/>
        <end position="159"/>
    </location>
</feature>
<sequence length="1456" mass="163640">MVRTRTRERAPNIDLLATNPLIKVFFLNIFSLLRVYRRRNDPNLDLLNLSNDDSAKATGQKLDRAWKKVFENKSSSPTLTRVLYEAFGSTYMKLGIWRVFWIIFMYLSAYVFFKLIVGYVAEAPPQYHKSTGFHVSISQVGAHLVAVGILLSCILSSICSHQMKAECTRIGIQVRASLMVMIYRKSLRLHSVSGEMGDIVTLIGDHCNSIAEAFVNFHFLWSTSVEILVVIALSFVELKLAALPLLIILIILFPIQYFLAQYAANLSKRKTKITSERVHLTSEILTAIKLVKFYAWETYFLNRISKVRQKEMRELKLQFLTKTFLLAIVFGTPVLATIASLQTYGLIYPDEILSGELIFTILSIFNTLRYPLLMLPNAIQTTRAATSSLQIIEDFLTKPEVVPLLLSTDPPPEPGLKLLIRNANFSWKTNSKPTLQDINIEIIKGRICAIVGDVGAGKSSLLNALMGQMFQQSGKMELFGSMSYVPNEPWILSATVRDNIVFGSKFDIERYRQVVKVCALNRDFRNLVNGDRTEIGERGINLTLGQRHRISLARAAYSNTDIIFIDESLSVMDGRVSKHIFKEVLQEFLQDRAIVFVTNQLQYLPKCNHIIVMKSGKIIEQGSYEELMANDVDLAALVGESVEIEDPNKIDDLALDDEFFYNPVSEANTNPTLDNNEHNENSSESAQNNQAVNDLTISRMIERVNHLPSEQAVSTIIDRHQLSVLGGAGLAMNINNTQAENNALARALERNQMTIHSIQVQEGFEDSSEEPIDKSKLLKTLYLAFFKEGTGVWITSICFIFFFIVHIFRLYNDYWLEVVSNSESTIKDVSSYLNIYSYIGVAFIVGVILRGLFFTAVMVKKGLSFHKNMLEPILSAPISYFEYTPLSKILTSFARHLTLVDEHMFDSIFLALQFFPLVIGTFLLCVIVVPFLAIPGVILLSICLFLIWYVKVAEDKIQSSEVNSRSPMFSHLAATLEGLQSIRVYRIQARFDAFNLIKIDASNKALYALTLVKCWLALYIDIVASVLIYLSVLLVLIQEPNNISLTEGLVGLALSNAMQILLFGQITVQAIQDSMGSIWSIDQLIHFRTSITPEGQQDSNDYEPPTDWPTLGRISFQNVMLRYHRYGVAVLKNVAIVGTTGSGKTTLLTSLLRLVEAGEGNISIDDVDISSISLEALRRSIAVIPQDPVLFYGTVRSNLDPYSHCSEEEMWNALKSVHLSEKVKEMPLQLDTPIVENGTIFTFAQRQLFCIARAILLKCKILILDEATSAVDLHTEHMIQETIDNNFQNYTILFVGHRLNSIIEADKILVMDQGQVVEYDPPDVLLSNPDGHFYSMVLQNGEDVVQSLHSQAVAKAEVRFKRRQSDILERHTSVDRNTATDSHQITLKTLASQISHSQSTHSSIKIKDMPRSLEGVFQNLATTSSHSLNNQDESPTSSSTPLANSKKSSTDATKQQ</sequence>
<dbReference type="InterPro" id="IPR036640">
    <property type="entry name" value="ABC1_TM_sf"/>
</dbReference>
<dbReference type="SUPFAM" id="SSF90123">
    <property type="entry name" value="ABC transporter transmembrane region"/>
    <property type="match status" value="2"/>
</dbReference>
<feature type="transmembrane region" description="Helical" evidence="9">
    <location>
        <begin position="1016"/>
        <end position="1037"/>
    </location>
</feature>
<dbReference type="InterPro" id="IPR003593">
    <property type="entry name" value="AAA+_ATPase"/>
</dbReference>
<keyword evidence="2" id="KW-0813">Transport</keyword>
<dbReference type="Pfam" id="PF00664">
    <property type="entry name" value="ABC_membrane"/>
    <property type="match status" value="2"/>
</dbReference>
<evidence type="ECO:0000256" key="5">
    <source>
        <dbReference type="ARBA" id="ARBA00022840"/>
    </source>
</evidence>
<evidence type="ECO:0000256" key="9">
    <source>
        <dbReference type="SAM" id="Phobius"/>
    </source>
</evidence>
<feature type="transmembrane region" description="Helical" evidence="9">
    <location>
        <begin position="219"/>
        <end position="236"/>
    </location>
</feature>
<feature type="transmembrane region" description="Helical" evidence="9">
    <location>
        <begin position="835"/>
        <end position="859"/>
    </location>
</feature>
<comment type="subcellular location">
    <subcellularLocation>
        <location evidence="1">Membrane</location>
        <topology evidence="1">Multi-pass membrane protein</topology>
    </subcellularLocation>
</comment>
<evidence type="ECO:0000256" key="6">
    <source>
        <dbReference type="ARBA" id="ARBA00022989"/>
    </source>
</evidence>
<name>A0A137NSS4_CONC2</name>
<dbReference type="Gene3D" id="3.40.50.300">
    <property type="entry name" value="P-loop containing nucleotide triphosphate hydrolases"/>
    <property type="match status" value="2"/>
</dbReference>
<feature type="transmembrane region" description="Helical" evidence="9">
    <location>
        <begin position="1049"/>
        <end position="1068"/>
    </location>
</feature>
<dbReference type="OMA" id="VWITSIC"/>
<dbReference type="OrthoDB" id="6500128at2759"/>
<evidence type="ECO:0000259" key="10">
    <source>
        <dbReference type="PROSITE" id="PS50893"/>
    </source>
</evidence>
<feature type="domain" description="ABC transmembrane type-1" evidence="11">
    <location>
        <begin position="99"/>
        <end position="384"/>
    </location>
</feature>
<dbReference type="PANTHER" id="PTHR24223:SF447">
    <property type="entry name" value="MULTIDRUG RESISTANCE-ASSOCIATED PROTEIN 5"/>
    <property type="match status" value="1"/>
</dbReference>
<evidence type="ECO:0000256" key="7">
    <source>
        <dbReference type="ARBA" id="ARBA00023136"/>
    </source>
</evidence>
<dbReference type="PROSITE" id="PS50893">
    <property type="entry name" value="ABC_TRANSPORTER_2"/>
    <property type="match status" value="2"/>
</dbReference>
<dbReference type="GO" id="GO:0005524">
    <property type="term" value="F:ATP binding"/>
    <property type="evidence" value="ECO:0007669"/>
    <property type="project" value="UniProtKB-KW"/>
</dbReference>
<dbReference type="InterPro" id="IPR050173">
    <property type="entry name" value="ABC_transporter_C-like"/>
</dbReference>
<keyword evidence="4" id="KW-0547">Nucleotide-binding</keyword>
<keyword evidence="12" id="KW-0378">Hydrolase</keyword>
<keyword evidence="13" id="KW-1185">Reference proteome</keyword>
<evidence type="ECO:0000259" key="11">
    <source>
        <dbReference type="PROSITE" id="PS50929"/>
    </source>
</evidence>
<dbReference type="Gene3D" id="1.20.1560.10">
    <property type="entry name" value="ABC transporter type 1, transmembrane domain"/>
    <property type="match status" value="2"/>
</dbReference>
<proteinExistence type="predicted"/>
<protein>
    <submittedName>
        <fullName evidence="12">p-loop containing nucleoside triphosphate hydrolase protein</fullName>
    </submittedName>
</protein>
<gene>
    <name evidence="12" type="ORF">CONCODRAFT_80678</name>
</gene>